<dbReference type="InterPro" id="IPR050312">
    <property type="entry name" value="IolE/XylAMocC-like"/>
</dbReference>
<dbReference type="PANTHER" id="PTHR12110:SF21">
    <property type="entry name" value="XYLOSE ISOMERASE-LIKE TIM BARREL DOMAIN-CONTAINING PROTEIN"/>
    <property type="match status" value="1"/>
</dbReference>
<dbReference type="Gene3D" id="3.20.20.150">
    <property type="entry name" value="Divalent-metal-dependent TIM barrel enzymes"/>
    <property type="match status" value="1"/>
</dbReference>
<keyword evidence="2" id="KW-0413">Isomerase</keyword>
<evidence type="ECO:0000313" key="3">
    <source>
        <dbReference type="Proteomes" id="UP000245657"/>
    </source>
</evidence>
<dbReference type="SUPFAM" id="SSF51658">
    <property type="entry name" value="Xylose isomerase-like"/>
    <property type="match status" value="1"/>
</dbReference>
<dbReference type="AlphaFoldDB" id="A0A2V2MPG6"/>
<dbReference type="PANTHER" id="PTHR12110">
    <property type="entry name" value="HYDROXYPYRUVATE ISOMERASE"/>
    <property type="match status" value="1"/>
</dbReference>
<sequence>MVMEISFSTMFFHDHPLDLIFDAVRISGADTLEFWPETPDWWLSGRSEDHLAQVIRQHPLPAPLSVHAPVLDLNPCSINPDVVRASISWIQFSIKLAESLKAKVCTIHPGRRTSKRPPADLDYWRLDQMLDEIAPYAESSRVSVSIENMEPQVNALLTTPAEISRVLNERDWLSFTLDSCHVASRGEEVLREFLSVAEGRIANVHLSGASGSVMHRPVKGNPWAEKALDILGDGGYDGLITLEINDLSVGDPLTAEEKIRMIADDVRVVRDHLS</sequence>
<evidence type="ECO:0000259" key="1">
    <source>
        <dbReference type="Pfam" id="PF01261"/>
    </source>
</evidence>
<dbReference type="GO" id="GO:0008270">
    <property type="term" value="F:zinc ion binding"/>
    <property type="evidence" value="ECO:0007669"/>
    <property type="project" value="InterPro"/>
</dbReference>
<dbReference type="EMBL" id="QGMY01000017">
    <property type="protein sequence ID" value="PWR70002.1"/>
    <property type="molecule type" value="Genomic_DNA"/>
</dbReference>
<dbReference type="InterPro" id="IPR013022">
    <property type="entry name" value="Xyl_isomerase-like_TIM-brl"/>
</dbReference>
<organism evidence="2 3">
    <name type="scientific">Methanospirillum lacunae</name>
    <dbReference type="NCBI Taxonomy" id="668570"/>
    <lineage>
        <taxon>Archaea</taxon>
        <taxon>Methanobacteriati</taxon>
        <taxon>Methanobacteriota</taxon>
        <taxon>Stenosarchaea group</taxon>
        <taxon>Methanomicrobia</taxon>
        <taxon>Methanomicrobiales</taxon>
        <taxon>Methanospirillaceae</taxon>
        <taxon>Methanospirillum</taxon>
    </lineage>
</organism>
<accession>A0A2V2MPG6</accession>
<gene>
    <name evidence="2" type="ORF">DK846_16365</name>
</gene>
<dbReference type="GO" id="GO:0003677">
    <property type="term" value="F:DNA binding"/>
    <property type="evidence" value="ECO:0007669"/>
    <property type="project" value="InterPro"/>
</dbReference>
<dbReference type="GO" id="GO:0006281">
    <property type="term" value="P:DNA repair"/>
    <property type="evidence" value="ECO:0007669"/>
    <property type="project" value="InterPro"/>
</dbReference>
<comment type="caution">
    <text evidence="2">The sequence shown here is derived from an EMBL/GenBank/DDBJ whole genome shotgun (WGS) entry which is preliminary data.</text>
</comment>
<name>A0A2V2MPG6_9EURY</name>
<dbReference type="Proteomes" id="UP000245657">
    <property type="component" value="Unassembled WGS sequence"/>
</dbReference>
<dbReference type="GO" id="GO:0016853">
    <property type="term" value="F:isomerase activity"/>
    <property type="evidence" value="ECO:0007669"/>
    <property type="project" value="UniProtKB-KW"/>
</dbReference>
<dbReference type="InterPro" id="IPR001719">
    <property type="entry name" value="AP_endonuc_2"/>
</dbReference>
<dbReference type="InterPro" id="IPR036237">
    <property type="entry name" value="Xyl_isomerase-like_sf"/>
</dbReference>
<keyword evidence="3" id="KW-1185">Reference proteome</keyword>
<proteinExistence type="predicted"/>
<evidence type="ECO:0000313" key="2">
    <source>
        <dbReference type="EMBL" id="PWR70002.1"/>
    </source>
</evidence>
<protein>
    <submittedName>
        <fullName evidence="2">Sugar phosphate isomerase/epimerase</fullName>
    </submittedName>
</protein>
<dbReference type="SMART" id="SM00518">
    <property type="entry name" value="AP2Ec"/>
    <property type="match status" value="1"/>
</dbReference>
<reference evidence="2 3" key="1">
    <citation type="submission" date="2018-05" db="EMBL/GenBank/DDBJ databases">
        <title>Draft genome of Methanospirillum lacunae Ki8-1.</title>
        <authorList>
            <person name="Dueholm M.S."/>
            <person name="Nielsen P.H."/>
            <person name="Bakmann L.F."/>
            <person name="Otzen D.E."/>
        </authorList>
    </citation>
    <scope>NUCLEOTIDE SEQUENCE [LARGE SCALE GENOMIC DNA]</scope>
    <source>
        <strain evidence="2 3">Ki8-1</strain>
    </source>
</reference>
<dbReference type="GeneID" id="97547529"/>
<dbReference type="RefSeq" id="WP_109970066.1">
    <property type="nucleotide sequence ID" value="NZ_CP176093.1"/>
</dbReference>
<feature type="domain" description="Xylose isomerase-like TIM barrel" evidence="1">
    <location>
        <begin position="21"/>
        <end position="262"/>
    </location>
</feature>
<dbReference type="Pfam" id="PF01261">
    <property type="entry name" value="AP_endonuc_2"/>
    <property type="match status" value="1"/>
</dbReference>